<dbReference type="PIRSF" id="PIRSF004749">
    <property type="entry name" value="Pep_def"/>
    <property type="match status" value="1"/>
</dbReference>
<feature type="binding site" evidence="2">
    <location>
        <position position="158"/>
    </location>
    <ligand>
        <name>Fe cation</name>
        <dbReference type="ChEBI" id="CHEBI:24875"/>
    </ligand>
</feature>
<comment type="catalytic activity">
    <reaction evidence="2">
        <text>N-terminal N-formyl-L-methionyl-[peptide] + H2O = N-terminal L-methionyl-[peptide] + formate</text>
        <dbReference type="Rhea" id="RHEA:24420"/>
        <dbReference type="Rhea" id="RHEA-COMP:10639"/>
        <dbReference type="Rhea" id="RHEA-COMP:10640"/>
        <dbReference type="ChEBI" id="CHEBI:15377"/>
        <dbReference type="ChEBI" id="CHEBI:15740"/>
        <dbReference type="ChEBI" id="CHEBI:49298"/>
        <dbReference type="ChEBI" id="CHEBI:64731"/>
        <dbReference type="EC" id="3.5.1.88"/>
    </reaction>
</comment>
<comment type="caution">
    <text evidence="4">The sequence shown here is derived from an EMBL/GenBank/DDBJ whole genome shotgun (WGS) entry which is preliminary data.</text>
</comment>
<sequence>MAILEILEAPDPRLKTVSKPVDTFDDQLKILVDDMFETMYAAHGIGLAAIQVGVPLRLLVIDLQPEDPDAEPEPCDHDHGDGHLHHHQPTKREPRVFVNPEILDPSAETKSYQEGCLSVPDIYADVDRPATCRVRWQDLEGNVHEEAMDGLMAVCIQHEMDHLNGVLFIDHLSRLKRSMALKKLQKARQAA</sequence>
<gene>
    <name evidence="2 4" type="primary">def</name>
    <name evidence="4" type="ORF">ACFODU_05720</name>
</gene>
<comment type="similarity">
    <text evidence="1 2">Belongs to the polypeptide deformylase family.</text>
</comment>
<protein>
    <recommendedName>
        <fullName evidence="2">Peptide deformylase</fullName>
        <shortName evidence="2">PDF</shortName>
        <ecNumber evidence="2">3.5.1.88</ecNumber>
    </recommendedName>
    <alternativeName>
        <fullName evidence="2">Polypeptide deformylase</fullName>
    </alternativeName>
</protein>
<feature type="region of interest" description="Disordered" evidence="3">
    <location>
        <begin position="67"/>
        <end position="93"/>
    </location>
</feature>
<comment type="cofactor">
    <cofactor evidence="2">
        <name>Fe(2+)</name>
        <dbReference type="ChEBI" id="CHEBI:29033"/>
    </cofactor>
    <text evidence="2">Binds 1 Fe(2+) ion.</text>
</comment>
<feature type="active site" evidence="2">
    <location>
        <position position="159"/>
    </location>
</feature>
<dbReference type="EC" id="3.5.1.88" evidence="2"/>
<keyword evidence="2" id="KW-0408">Iron</keyword>
<dbReference type="NCBIfam" id="TIGR00079">
    <property type="entry name" value="pept_deformyl"/>
    <property type="match status" value="1"/>
</dbReference>
<accession>A0ABV7E3T7</accession>
<keyword evidence="2 4" id="KW-0378">Hydrolase</keyword>
<keyword evidence="5" id="KW-1185">Reference proteome</keyword>
<reference evidence="5" key="1">
    <citation type="journal article" date="2019" name="Int. J. Syst. Evol. Microbiol.">
        <title>The Global Catalogue of Microorganisms (GCM) 10K type strain sequencing project: providing services to taxonomists for standard genome sequencing and annotation.</title>
        <authorList>
            <consortium name="The Broad Institute Genomics Platform"/>
            <consortium name="The Broad Institute Genome Sequencing Center for Infectious Disease"/>
            <person name="Wu L."/>
            <person name="Ma J."/>
        </authorList>
    </citation>
    <scope>NUCLEOTIDE SEQUENCE [LARGE SCALE GENOMIC DNA]</scope>
    <source>
        <strain evidence="5">KCTC 52607</strain>
    </source>
</reference>
<feature type="binding site" evidence="2">
    <location>
        <position position="162"/>
    </location>
    <ligand>
        <name>Fe cation</name>
        <dbReference type="ChEBI" id="CHEBI:24875"/>
    </ligand>
</feature>
<evidence type="ECO:0000256" key="1">
    <source>
        <dbReference type="ARBA" id="ARBA00010759"/>
    </source>
</evidence>
<feature type="binding site" evidence="2">
    <location>
        <position position="116"/>
    </location>
    <ligand>
        <name>Fe cation</name>
        <dbReference type="ChEBI" id="CHEBI:24875"/>
    </ligand>
</feature>
<comment type="function">
    <text evidence="2">Removes the formyl group from the N-terminal Met of newly synthesized proteins. Requires at least a dipeptide for an efficient rate of reaction. N-terminal L-methionine is a prerequisite for activity but the enzyme has broad specificity at other positions.</text>
</comment>
<dbReference type="GO" id="GO:0042586">
    <property type="term" value="F:peptide deformylase activity"/>
    <property type="evidence" value="ECO:0007669"/>
    <property type="project" value="UniProtKB-EC"/>
</dbReference>
<keyword evidence="2" id="KW-0479">Metal-binding</keyword>
<dbReference type="Pfam" id="PF01327">
    <property type="entry name" value="Pep_deformylase"/>
    <property type="match status" value="1"/>
</dbReference>
<organism evidence="4 5">
    <name type="scientific">Alteraurantiacibacter palmitatis</name>
    <dbReference type="NCBI Taxonomy" id="2054628"/>
    <lineage>
        <taxon>Bacteria</taxon>
        <taxon>Pseudomonadati</taxon>
        <taxon>Pseudomonadota</taxon>
        <taxon>Alphaproteobacteria</taxon>
        <taxon>Sphingomonadales</taxon>
        <taxon>Erythrobacteraceae</taxon>
        <taxon>Alteraurantiacibacter</taxon>
    </lineage>
</organism>
<evidence type="ECO:0000256" key="3">
    <source>
        <dbReference type="SAM" id="MobiDB-lite"/>
    </source>
</evidence>
<dbReference type="EMBL" id="JBHRST010000008">
    <property type="protein sequence ID" value="MFC3097298.1"/>
    <property type="molecule type" value="Genomic_DNA"/>
</dbReference>
<name>A0ABV7E3T7_9SPHN</name>
<dbReference type="InterPro" id="IPR036821">
    <property type="entry name" value="Peptide_deformylase_sf"/>
</dbReference>
<dbReference type="PANTHER" id="PTHR10458:SF22">
    <property type="entry name" value="PEPTIDE DEFORMYLASE"/>
    <property type="match status" value="1"/>
</dbReference>
<dbReference type="PRINTS" id="PR01576">
    <property type="entry name" value="PDEFORMYLASE"/>
</dbReference>
<feature type="compositionally biased region" description="Basic and acidic residues" evidence="3">
    <location>
        <begin position="74"/>
        <end position="83"/>
    </location>
</feature>
<dbReference type="NCBIfam" id="NF001159">
    <property type="entry name" value="PRK00150.1-3"/>
    <property type="match status" value="1"/>
</dbReference>
<proteinExistence type="inferred from homology"/>
<dbReference type="PANTHER" id="PTHR10458">
    <property type="entry name" value="PEPTIDE DEFORMYLASE"/>
    <property type="match status" value="1"/>
</dbReference>
<dbReference type="SUPFAM" id="SSF56420">
    <property type="entry name" value="Peptide deformylase"/>
    <property type="match status" value="1"/>
</dbReference>
<dbReference type="RefSeq" id="WP_336926054.1">
    <property type="nucleotide sequence ID" value="NZ_JBANRO010000006.1"/>
</dbReference>
<dbReference type="Proteomes" id="UP001595456">
    <property type="component" value="Unassembled WGS sequence"/>
</dbReference>
<evidence type="ECO:0000313" key="5">
    <source>
        <dbReference type="Proteomes" id="UP001595456"/>
    </source>
</evidence>
<keyword evidence="2" id="KW-0648">Protein biosynthesis</keyword>
<evidence type="ECO:0000256" key="2">
    <source>
        <dbReference type="HAMAP-Rule" id="MF_00163"/>
    </source>
</evidence>
<evidence type="ECO:0000313" key="4">
    <source>
        <dbReference type="EMBL" id="MFC3097298.1"/>
    </source>
</evidence>
<dbReference type="InterPro" id="IPR023635">
    <property type="entry name" value="Peptide_deformylase"/>
</dbReference>
<dbReference type="HAMAP" id="MF_00163">
    <property type="entry name" value="Pep_deformylase"/>
    <property type="match status" value="1"/>
</dbReference>
<dbReference type="CDD" id="cd00487">
    <property type="entry name" value="Pep_deformylase"/>
    <property type="match status" value="1"/>
</dbReference>
<dbReference type="Gene3D" id="3.90.45.10">
    <property type="entry name" value="Peptide deformylase"/>
    <property type="match status" value="1"/>
</dbReference>